<evidence type="ECO:0000256" key="1">
    <source>
        <dbReference type="SAM" id="MobiDB-lite"/>
    </source>
</evidence>
<protein>
    <submittedName>
        <fullName evidence="2">Acetyltransferase, GNAT family</fullName>
    </submittedName>
</protein>
<feature type="non-terminal residue" evidence="2">
    <location>
        <position position="1"/>
    </location>
</feature>
<dbReference type="AlphaFoldDB" id="A0A6J4NJB6"/>
<feature type="region of interest" description="Disordered" evidence="1">
    <location>
        <begin position="130"/>
        <end position="167"/>
    </location>
</feature>
<gene>
    <name evidence="2" type="ORF">AVDCRST_MAG47-2731</name>
</gene>
<keyword evidence="2" id="KW-0808">Transferase</keyword>
<dbReference type="EMBL" id="CADCUK010000176">
    <property type="protein sequence ID" value="CAA9389463.1"/>
    <property type="molecule type" value="Genomic_DNA"/>
</dbReference>
<feature type="non-terminal residue" evidence="2">
    <location>
        <position position="195"/>
    </location>
</feature>
<feature type="compositionally biased region" description="Basic residues" evidence="1">
    <location>
        <begin position="63"/>
        <end position="75"/>
    </location>
</feature>
<feature type="compositionally biased region" description="Low complexity" evidence="1">
    <location>
        <begin position="144"/>
        <end position="164"/>
    </location>
</feature>
<feature type="region of interest" description="Disordered" evidence="1">
    <location>
        <begin position="1"/>
        <end position="80"/>
    </location>
</feature>
<accession>A0A6J4NJB6</accession>
<organism evidence="2">
    <name type="scientific">uncultured Nocardioidaceae bacterium</name>
    <dbReference type="NCBI Taxonomy" id="253824"/>
    <lineage>
        <taxon>Bacteria</taxon>
        <taxon>Bacillati</taxon>
        <taxon>Actinomycetota</taxon>
        <taxon>Actinomycetes</taxon>
        <taxon>Propionibacteriales</taxon>
        <taxon>Nocardioidaceae</taxon>
        <taxon>environmental samples</taxon>
    </lineage>
</organism>
<feature type="compositionally biased region" description="Basic residues" evidence="1">
    <location>
        <begin position="1"/>
        <end position="22"/>
    </location>
</feature>
<evidence type="ECO:0000313" key="2">
    <source>
        <dbReference type="EMBL" id="CAA9389463.1"/>
    </source>
</evidence>
<reference evidence="2" key="1">
    <citation type="submission" date="2020-02" db="EMBL/GenBank/DDBJ databases">
        <authorList>
            <person name="Meier V. D."/>
        </authorList>
    </citation>
    <scope>NUCLEOTIDE SEQUENCE</scope>
    <source>
        <strain evidence="2">AVDCRST_MAG47</strain>
    </source>
</reference>
<proteinExistence type="predicted"/>
<name>A0A6J4NJB6_9ACTN</name>
<sequence>APRPRAHRPRRHAASVARHRRRGPGDGDDRLARRRRGPALAHLTAAGGRADGAGQHRGAGRQPHGHRVRGRRQQRGRAAGDHHVLRPRAVGAEGGGRSHPVRAAVLGRADQPGREASPAHARVRGLGVRPGGAALRRGQRAVGGRDPAAGCAARGGAAAPPSAARRQRGGHRLFLGDGRRVVRGAGRTPCQSWCM</sequence>
<dbReference type="GO" id="GO:0016740">
    <property type="term" value="F:transferase activity"/>
    <property type="evidence" value="ECO:0007669"/>
    <property type="project" value="UniProtKB-KW"/>
</dbReference>